<dbReference type="SMART" id="SM00245">
    <property type="entry name" value="TSPc"/>
    <property type="match status" value="1"/>
</dbReference>
<keyword evidence="3 5" id="KW-0378">Hydrolase</keyword>
<keyword evidence="6" id="KW-0472">Membrane</keyword>
<dbReference type="Pfam" id="PF03572">
    <property type="entry name" value="Peptidase_S41"/>
    <property type="match status" value="1"/>
</dbReference>
<dbReference type="Proteomes" id="UP000595897">
    <property type="component" value="Chromosome"/>
</dbReference>
<dbReference type="InterPro" id="IPR005151">
    <property type="entry name" value="Tail-specific_protease"/>
</dbReference>
<dbReference type="PANTHER" id="PTHR32060">
    <property type="entry name" value="TAIL-SPECIFIC PROTEASE"/>
    <property type="match status" value="1"/>
</dbReference>
<dbReference type="KEGG" id="ahb:bsdtb5_39420"/>
<dbReference type="CDD" id="cd07560">
    <property type="entry name" value="Peptidase_S41_CPP"/>
    <property type="match status" value="1"/>
</dbReference>
<dbReference type="RefSeq" id="WP_271713677.1">
    <property type="nucleotide sequence ID" value="NZ_AP024169.1"/>
</dbReference>
<dbReference type="InterPro" id="IPR001478">
    <property type="entry name" value="PDZ"/>
</dbReference>
<keyword evidence="2 5" id="KW-0645">Protease</keyword>
<dbReference type="FunFam" id="2.30.42.10:FF:000063">
    <property type="entry name" value="Peptidase, S41 family"/>
    <property type="match status" value="1"/>
</dbReference>
<proteinExistence type="inferred from homology"/>
<name>A0A7R7IEH3_9FIRM</name>
<protein>
    <submittedName>
        <fullName evidence="8">Peptidase S41</fullName>
    </submittedName>
</protein>
<dbReference type="GO" id="GO:0007165">
    <property type="term" value="P:signal transduction"/>
    <property type="evidence" value="ECO:0007669"/>
    <property type="project" value="TreeGrafter"/>
</dbReference>
<dbReference type="PROSITE" id="PS50106">
    <property type="entry name" value="PDZ"/>
    <property type="match status" value="1"/>
</dbReference>
<dbReference type="GO" id="GO:0004175">
    <property type="term" value="F:endopeptidase activity"/>
    <property type="evidence" value="ECO:0007669"/>
    <property type="project" value="TreeGrafter"/>
</dbReference>
<evidence type="ECO:0000256" key="5">
    <source>
        <dbReference type="RuleBase" id="RU004404"/>
    </source>
</evidence>
<evidence type="ECO:0000256" key="4">
    <source>
        <dbReference type="ARBA" id="ARBA00022825"/>
    </source>
</evidence>
<dbReference type="GO" id="GO:0030288">
    <property type="term" value="C:outer membrane-bounded periplasmic space"/>
    <property type="evidence" value="ECO:0007669"/>
    <property type="project" value="TreeGrafter"/>
</dbReference>
<dbReference type="NCBIfam" id="TIGR00225">
    <property type="entry name" value="prc"/>
    <property type="match status" value="1"/>
</dbReference>
<evidence type="ECO:0000313" key="8">
    <source>
        <dbReference type="EMBL" id="BCN32647.1"/>
    </source>
</evidence>
<organism evidence="8 9">
    <name type="scientific">Anaeromicropila herbilytica</name>
    <dbReference type="NCBI Taxonomy" id="2785025"/>
    <lineage>
        <taxon>Bacteria</taxon>
        <taxon>Bacillati</taxon>
        <taxon>Bacillota</taxon>
        <taxon>Clostridia</taxon>
        <taxon>Lachnospirales</taxon>
        <taxon>Lachnospiraceae</taxon>
        <taxon>Anaeromicropila</taxon>
    </lineage>
</organism>
<dbReference type="InterPro" id="IPR004447">
    <property type="entry name" value="Peptidase_S41A"/>
</dbReference>
<evidence type="ECO:0000256" key="6">
    <source>
        <dbReference type="SAM" id="Phobius"/>
    </source>
</evidence>
<feature type="transmembrane region" description="Helical" evidence="6">
    <location>
        <begin position="6"/>
        <end position="28"/>
    </location>
</feature>
<dbReference type="Pfam" id="PF22694">
    <property type="entry name" value="CtpB_N-like"/>
    <property type="match status" value="1"/>
</dbReference>
<keyword evidence="4 5" id="KW-0720">Serine protease</keyword>
<dbReference type="GO" id="GO:0008236">
    <property type="term" value="F:serine-type peptidase activity"/>
    <property type="evidence" value="ECO:0007669"/>
    <property type="project" value="UniProtKB-KW"/>
</dbReference>
<comment type="similarity">
    <text evidence="1 5">Belongs to the peptidase S41A family.</text>
</comment>
<evidence type="ECO:0000256" key="1">
    <source>
        <dbReference type="ARBA" id="ARBA00009179"/>
    </source>
</evidence>
<dbReference type="InterPro" id="IPR041489">
    <property type="entry name" value="PDZ_6"/>
</dbReference>
<dbReference type="Gene3D" id="2.30.42.10">
    <property type="match status" value="1"/>
</dbReference>
<sequence length="414" mass="45049">MKNKFLPGLITGLAASVFIVTIALTIYINKGEPSRVTANNSTTVTDSTSGDVIPDQAAINNKLSKLEGLIKQYYLKDVDSSIYPDGIYKGLMASLGDPYSVYYTKDEFAALMESSSGVYCGIGATVSQDAKTGIITIVKPFETGPAYKAGILPGDIISKVNGKEVTGEDLSKVVSEMKGDEGTTVDITVIRKNETEPLKFTVERKKIEVPTIESEMLDNKIGYIKVSEFEEVTADQFISAVNHLDKQGQKGLIVDLRDNPGGLLDIVVKMLDRMLPKGIVVYTQDKYGEKEKYYSDGKEDFNKPLVVLINGNSASASEIFAGAIQDYGVGTLIGTTSFGKGIVQQVMPLGDDTAVKITVSKYYTPKGRNIHGTGIDPDVKVELDKKLLQKVVIQKSEDNQLQKAIEVIMKKINK</sequence>
<evidence type="ECO:0000256" key="3">
    <source>
        <dbReference type="ARBA" id="ARBA00022801"/>
    </source>
</evidence>
<dbReference type="InterPro" id="IPR055210">
    <property type="entry name" value="CtpA/B_N"/>
</dbReference>
<dbReference type="SMART" id="SM00228">
    <property type="entry name" value="PDZ"/>
    <property type="match status" value="1"/>
</dbReference>
<evidence type="ECO:0000313" key="9">
    <source>
        <dbReference type="Proteomes" id="UP000595897"/>
    </source>
</evidence>
<dbReference type="SUPFAM" id="SSF50156">
    <property type="entry name" value="PDZ domain-like"/>
    <property type="match status" value="1"/>
</dbReference>
<dbReference type="EMBL" id="AP024169">
    <property type="protein sequence ID" value="BCN32647.1"/>
    <property type="molecule type" value="Genomic_DNA"/>
</dbReference>
<dbReference type="CDD" id="cd06782">
    <property type="entry name" value="cpPDZ_CPP-like"/>
    <property type="match status" value="1"/>
</dbReference>
<feature type="domain" description="PDZ" evidence="7">
    <location>
        <begin position="108"/>
        <end position="178"/>
    </location>
</feature>
<evidence type="ECO:0000259" key="7">
    <source>
        <dbReference type="PROSITE" id="PS50106"/>
    </source>
</evidence>
<dbReference type="SUPFAM" id="SSF52096">
    <property type="entry name" value="ClpP/crotonase"/>
    <property type="match status" value="1"/>
</dbReference>
<gene>
    <name evidence="8" type="ORF">bsdtb5_39420</name>
</gene>
<keyword evidence="6" id="KW-0812">Transmembrane</keyword>
<reference evidence="8 9" key="1">
    <citation type="submission" date="2020-11" db="EMBL/GenBank/DDBJ databases">
        <title>Draft genome sequencing of a Lachnospiraceae strain isolated from anoxic soil subjected to BSD treatment.</title>
        <authorList>
            <person name="Uek A."/>
            <person name="Tonouchi A."/>
        </authorList>
    </citation>
    <scope>NUCLEOTIDE SEQUENCE [LARGE SCALE GENOMIC DNA]</scope>
    <source>
        <strain evidence="8 9">TB5</strain>
    </source>
</reference>
<accession>A0A7R7IEH3</accession>
<dbReference type="AlphaFoldDB" id="A0A7R7IEH3"/>
<dbReference type="GO" id="GO:0006508">
    <property type="term" value="P:proteolysis"/>
    <property type="evidence" value="ECO:0007669"/>
    <property type="project" value="UniProtKB-KW"/>
</dbReference>
<evidence type="ECO:0000256" key="2">
    <source>
        <dbReference type="ARBA" id="ARBA00022670"/>
    </source>
</evidence>
<keyword evidence="9" id="KW-1185">Reference proteome</keyword>
<dbReference type="Gene3D" id="3.90.226.10">
    <property type="entry name" value="2-enoyl-CoA Hydratase, Chain A, domain 1"/>
    <property type="match status" value="1"/>
</dbReference>
<keyword evidence="6" id="KW-1133">Transmembrane helix</keyword>
<dbReference type="InterPro" id="IPR029045">
    <property type="entry name" value="ClpP/crotonase-like_dom_sf"/>
</dbReference>
<dbReference type="InterPro" id="IPR036034">
    <property type="entry name" value="PDZ_sf"/>
</dbReference>
<dbReference type="Pfam" id="PF17820">
    <property type="entry name" value="PDZ_6"/>
    <property type="match status" value="1"/>
</dbReference>
<dbReference type="PANTHER" id="PTHR32060:SF30">
    <property type="entry name" value="CARBOXY-TERMINAL PROCESSING PROTEASE CTPA"/>
    <property type="match status" value="1"/>
</dbReference>